<gene>
    <name evidence="2" type="ORF">GSTENG00038351001</name>
</gene>
<reference evidence="2" key="2">
    <citation type="submission" date="2004-02" db="EMBL/GenBank/DDBJ databases">
        <authorList>
            <consortium name="Genoscope"/>
            <consortium name="Whitehead Institute Centre for Genome Research"/>
        </authorList>
    </citation>
    <scope>NUCLEOTIDE SEQUENCE</scope>
</reference>
<protein>
    <submittedName>
        <fullName evidence="2">(spotted green pufferfish) hypothetical protein</fullName>
    </submittedName>
</protein>
<sequence>IGHECPEHAAGPGADCGHAGLVCSDGGQRRRAPEDAHRREDSFGELQDQILQSEGGNYQVGHN</sequence>
<name>Q4TIC9_TETNG</name>
<dbReference type="KEGG" id="tng:GSTEN00038351G001"/>
<feature type="region of interest" description="Disordered" evidence="1">
    <location>
        <begin position="1"/>
        <end position="63"/>
    </location>
</feature>
<dbReference type="EMBL" id="CAAE01002247">
    <property type="protein sequence ID" value="CAF87353.1"/>
    <property type="molecule type" value="Genomic_DNA"/>
</dbReference>
<feature type="compositionally biased region" description="Basic and acidic residues" evidence="1">
    <location>
        <begin position="27"/>
        <end position="42"/>
    </location>
</feature>
<dbReference type="AlphaFoldDB" id="Q4TIC9"/>
<feature type="compositionally biased region" description="Polar residues" evidence="1">
    <location>
        <begin position="49"/>
        <end position="63"/>
    </location>
</feature>
<evidence type="ECO:0000256" key="1">
    <source>
        <dbReference type="SAM" id="MobiDB-lite"/>
    </source>
</evidence>
<organism evidence="2">
    <name type="scientific">Tetraodon nigroviridis</name>
    <name type="common">Spotted green pufferfish</name>
    <name type="synonym">Chelonodon nigroviridis</name>
    <dbReference type="NCBI Taxonomy" id="99883"/>
    <lineage>
        <taxon>Eukaryota</taxon>
        <taxon>Metazoa</taxon>
        <taxon>Chordata</taxon>
        <taxon>Craniata</taxon>
        <taxon>Vertebrata</taxon>
        <taxon>Euteleostomi</taxon>
        <taxon>Actinopterygii</taxon>
        <taxon>Neopterygii</taxon>
        <taxon>Teleostei</taxon>
        <taxon>Neoteleostei</taxon>
        <taxon>Acanthomorphata</taxon>
        <taxon>Eupercaria</taxon>
        <taxon>Tetraodontiformes</taxon>
        <taxon>Tetradontoidea</taxon>
        <taxon>Tetraodontidae</taxon>
        <taxon>Tetraodon</taxon>
    </lineage>
</organism>
<accession>Q4TIC9</accession>
<evidence type="ECO:0000313" key="2">
    <source>
        <dbReference type="EMBL" id="CAF87353.1"/>
    </source>
</evidence>
<proteinExistence type="predicted"/>
<comment type="caution">
    <text evidence="2">The sequence shown here is derived from an EMBL/GenBank/DDBJ whole genome shotgun (WGS) entry which is preliminary data.</text>
</comment>
<feature type="non-terminal residue" evidence="2">
    <location>
        <position position="1"/>
    </location>
</feature>
<reference evidence="2" key="1">
    <citation type="journal article" date="2004" name="Nature">
        <title>Genome duplication in the teleost fish Tetraodon nigroviridis reveals the early vertebrate proto-karyotype.</title>
        <authorList>
            <person name="Jaillon O."/>
            <person name="Aury J.-M."/>
            <person name="Brunet F."/>
            <person name="Petit J.-L."/>
            <person name="Stange-Thomann N."/>
            <person name="Mauceli E."/>
            <person name="Bouneau L."/>
            <person name="Fischer C."/>
            <person name="Ozouf-Costaz C."/>
            <person name="Bernot A."/>
            <person name="Nicaud S."/>
            <person name="Jaffe D."/>
            <person name="Fisher S."/>
            <person name="Lutfalla G."/>
            <person name="Dossat C."/>
            <person name="Segurens B."/>
            <person name="Dasilva C."/>
            <person name="Salanoubat M."/>
            <person name="Levy M."/>
            <person name="Boudet N."/>
            <person name="Castellano S."/>
            <person name="Anthouard V."/>
            <person name="Jubin C."/>
            <person name="Castelli V."/>
            <person name="Katinka M."/>
            <person name="Vacherie B."/>
            <person name="Biemont C."/>
            <person name="Skalli Z."/>
            <person name="Cattolico L."/>
            <person name="Poulain J."/>
            <person name="De Berardinis V."/>
            <person name="Cruaud C."/>
            <person name="Duprat S."/>
            <person name="Brottier P."/>
            <person name="Coutanceau J.-P."/>
            <person name="Gouzy J."/>
            <person name="Parra G."/>
            <person name="Lardier G."/>
            <person name="Chapple C."/>
            <person name="McKernan K.J."/>
            <person name="McEwan P."/>
            <person name="Bosak S."/>
            <person name="Kellis M."/>
            <person name="Volff J.-N."/>
            <person name="Guigo R."/>
            <person name="Zody M.C."/>
            <person name="Mesirov J."/>
            <person name="Lindblad-Toh K."/>
            <person name="Birren B."/>
            <person name="Nusbaum C."/>
            <person name="Kahn D."/>
            <person name="Robinson-Rechavi M."/>
            <person name="Laudet V."/>
            <person name="Schachter V."/>
            <person name="Quetier F."/>
            <person name="Saurin W."/>
            <person name="Scarpelli C."/>
            <person name="Wincker P."/>
            <person name="Lander E.S."/>
            <person name="Weissenbach J."/>
            <person name="Roest Crollius H."/>
        </authorList>
    </citation>
    <scope>NUCLEOTIDE SEQUENCE [LARGE SCALE GENOMIC DNA]</scope>
</reference>